<protein>
    <submittedName>
        <fullName evidence="1">Uncharacterized protein</fullName>
    </submittedName>
</protein>
<evidence type="ECO:0000313" key="2">
    <source>
        <dbReference type="Proteomes" id="UP000253303"/>
    </source>
</evidence>
<proteinExistence type="predicted"/>
<organism evidence="1 2">
    <name type="scientific">Spongiactinospora rosea</name>
    <dbReference type="NCBI Taxonomy" id="2248750"/>
    <lineage>
        <taxon>Bacteria</taxon>
        <taxon>Bacillati</taxon>
        <taxon>Actinomycetota</taxon>
        <taxon>Actinomycetes</taxon>
        <taxon>Streptosporangiales</taxon>
        <taxon>Streptosporangiaceae</taxon>
        <taxon>Spongiactinospora</taxon>
    </lineage>
</organism>
<evidence type="ECO:0000313" key="1">
    <source>
        <dbReference type="EMBL" id="RBQ17551.1"/>
    </source>
</evidence>
<dbReference type="Proteomes" id="UP000253303">
    <property type="component" value="Unassembled WGS sequence"/>
</dbReference>
<dbReference type="EMBL" id="QMEY01000011">
    <property type="protein sequence ID" value="RBQ17551.1"/>
    <property type="molecule type" value="Genomic_DNA"/>
</dbReference>
<comment type="caution">
    <text evidence="1">The sequence shown here is derived from an EMBL/GenBank/DDBJ whole genome shotgun (WGS) entry which is preliminary data.</text>
</comment>
<dbReference type="OrthoDB" id="5242711at2"/>
<gene>
    <name evidence="1" type="ORF">DP939_24635</name>
</gene>
<keyword evidence="2" id="KW-1185">Reference proteome</keyword>
<dbReference type="RefSeq" id="WP_113983117.1">
    <property type="nucleotide sequence ID" value="NZ_QMEY01000011.1"/>
</dbReference>
<sequence length="100" mass="11095">MSDGRAHRLVVSYVDPRHTNWIRLRDEAAPGSGVWISRPGWSTFLAEVREGAFEPDRGTSGSIRLAVGDLIPGLEEAVTTTPDAWADFQRRVTKGEFDQV</sequence>
<reference evidence="1 2" key="1">
    <citation type="submission" date="2018-06" db="EMBL/GenBank/DDBJ databases">
        <title>Sphaerisporangium craniellae sp. nov., isolated from a marine sponge in the South China Sea.</title>
        <authorList>
            <person name="Li L."/>
        </authorList>
    </citation>
    <scope>NUCLEOTIDE SEQUENCE [LARGE SCALE GENOMIC DNA]</scope>
    <source>
        <strain evidence="1 2">LHW63015</strain>
    </source>
</reference>
<dbReference type="AlphaFoldDB" id="A0A366LUD8"/>
<accession>A0A366LUD8</accession>
<name>A0A366LUD8_9ACTN</name>